<reference evidence="1" key="1">
    <citation type="journal article" date="2021" name="Proc. Natl. Acad. Sci. U.S.A.">
        <title>A Catalog of Tens of Thousands of Viruses from Human Metagenomes Reveals Hidden Associations with Chronic Diseases.</title>
        <authorList>
            <person name="Tisza M.J."/>
            <person name="Buck C.B."/>
        </authorList>
    </citation>
    <scope>NUCLEOTIDE SEQUENCE</scope>
    <source>
        <strain evidence="1">Ctxqo3</strain>
    </source>
</reference>
<organism evidence="1">
    <name type="scientific">Podoviridae sp. ctxqo3</name>
    <dbReference type="NCBI Taxonomy" id="2827755"/>
    <lineage>
        <taxon>Viruses</taxon>
        <taxon>Duplodnaviria</taxon>
        <taxon>Heunggongvirae</taxon>
        <taxon>Uroviricota</taxon>
        <taxon>Caudoviricetes</taxon>
    </lineage>
</organism>
<dbReference type="EMBL" id="BK032710">
    <property type="protein sequence ID" value="DAF56243.1"/>
    <property type="molecule type" value="Genomic_DNA"/>
</dbReference>
<name>A0A8S5SZN2_9CAUD</name>
<protein>
    <submittedName>
        <fullName evidence="1">Uncharacterized protein</fullName>
    </submittedName>
</protein>
<accession>A0A8S5SZN2</accession>
<evidence type="ECO:0000313" key="1">
    <source>
        <dbReference type="EMBL" id="DAF56243.1"/>
    </source>
</evidence>
<proteinExistence type="predicted"/>
<sequence length="43" mass="5276">MKIIYLKRWNCIEFPKYISDILGFVKFDMSYTQYIVFVGVYKD</sequence>